<keyword evidence="1" id="KW-0472">Membrane</keyword>
<comment type="caution">
    <text evidence="2">The sequence shown here is derived from an EMBL/GenBank/DDBJ whole genome shotgun (WGS) entry which is preliminary data.</text>
</comment>
<feature type="transmembrane region" description="Helical" evidence="1">
    <location>
        <begin position="29"/>
        <end position="50"/>
    </location>
</feature>
<dbReference type="NCBIfam" id="TIGR02611">
    <property type="entry name" value="TIGR02611 family protein"/>
    <property type="match status" value="1"/>
</dbReference>
<dbReference type="Pfam" id="PF09656">
    <property type="entry name" value="PGPGW"/>
    <property type="match status" value="1"/>
</dbReference>
<dbReference type="EMBL" id="DXFZ01000059">
    <property type="protein sequence ID" value="HIW95862.1"/>
    <property type="molecule type" value="Genomic_DNA"/>
</dbReference>
<proteinExistence type="predicted"/>
<name>A0A9D1UQ20_9CORY</name>
<accession>A0A9D1UQ20</accession>
<dbReference type="InterPro" id="IPR019099">
    <property type="entry name" value="Uncharacterised_PGPGW_TM"/>
</dbReference>
<gene>
    <name evidence="2" type="ORF">H9867_05180</name>
</gene>
<evidence type="ECO:0000313" key="2">
    <source>
        <dbReference type="EMBL" id="HIW95862.1"/>
    </source>
</evidence>
<dbReference type="AlphaFoldDB" id="A0A9D1UQ20"/>
<keyword evidence="1" id="KW-0812">Transmembrane</keyword>
<dbReference type="InterPro" id="IPR013434">
    <property type="entry name" value="CHP02611"/>
</dbReference>
<feature type="transmembrane region" description="Helical" evidence="1">
    <location>
        <begin position="101"/>
        <end position="123"/>
    </location>
</feature>
<reference evidence="2" key="2">
    <citation type="submission" date="2021-04" db="EMBL/GenBank/DDBJ databases">
        <authorList>
            <person name="Gilroy R."/>
        </authorList>
    </citation>
    <scope>NUCLEOTIDE SEQUENCE</scope>
    <source>
        <strain evidence="2">4376</strain>
    </source>
</reference>
<evidence type="ECO:0000256" key="1">
    <source>
        <dbReference type="SAM" id="Phobius"/>
    </source>
</evidence>
<evidence type="ECO:0000313" key="3">
    <source>
        <dbReference type="Proteomes" id="UP000824189"/>
    </source>
</evidence>
<dbReference type="Proteomes" id="UP000824189">
    <property type="component" value="Unassembled WGS sequence"/>
</dbReference>
<protein>
    <submittedName>
        <fullName evidence="2">TIGR02611 family protein</fullName>
    </submittedName>
</protein>
<reference evidence="2" key="1">
    <citation type="journal article" date="2021" name="PeerJ">
        <title>Extensive microbial diversity within the chicken gut microbiome revealed by metagenomics and culture.</title>
        <authorList>
            <person name="Gilroy R."/>
            <person name="Ravi A."/>
            <person name="Getino M."/>
            <person name="Pursley I."/>
            <person name="Horton D.L."/>
            <person name="Alikhan N.F."/>
            <person name="Baker D."/>
            <person name="Gharbi K."/>
            <person name="Hall N."/>
            <person name="Watson M."/>
            <person name="Adriaenssens E.M."/>
            <person name="Foster-Nyarko E."/>
            <person name="Jarju S."/>
            <person name="Secka A."/>
            <person name="Antonio M."/>
            <person name="Oren A."/>
            <person name="Chaudhuri R.R."/>
            <person name="La Ragione R."/>
            <person name="Hildebrand F."/>
            <person name="Pallen M.J."/>
        </authorList>
    </citation>
    <scope>NUCLEOTIDE SEQUENCE</scope>
    <source>
        <strain evidence="2">4376</strain>
    </source>
</reference>
<organism evidence="2 3">
    <name type="scientific">Candidatus Corynebacterium gallistercoris</name>
    <dbReference type="NCBI Taxonomy" id="2838530"/>
    <lineage>
        <taxon>Bacteria</taxon>
        <taxon>Bacillati</taxon>
        <taxon>Actinomycetota</taxon>
        <taxon>Actinomycetes</taxon>
        <taxon>Mycobacteriales</taxon>
        <taxon>Corynebacteriaceae</taxon>
        <taxon>Corynebacterium</taxon>
    </lineage>
</organism>
<keyword evidence="1" id="KW-1133">Transmembrane helix</keyword>
<sequence>MSKMGQAVQERMEKIRANHASLKKKKHGWLVRPLTLTGGWLVVLVGLVTIPFPGPGWLTVFIGVGILSLELEWPHRLLGFGIRQYDKFDAWWMRQGFAMRMVLTGLLLVLIWVVFALLFWVGWRMGMLDFTRPWLQEWVDKLPDWVGLS</sequence>